<dbReference type="Proteomes" id="UP001501791">
    <property type="component" value="Unassembled WGS sequence"/>
</dbReference>
<evidence type="ECO:0008006" key="6">
    <source>
        <dbReference type="Google" id="ProtNLM"/>
    </source>
</evidence>
<dbReference type="PROSITE" id="PS50935">
    <property type="entry name" value="SSB"/>
    <property type="match status" value="1"/>
</dbReference>
<keyword evidence="5" id="KW-1185">Reference proteome</keyword>
<organism evidence="4 5">
    <name type="scientific">Brevibacterium picturae</name>
    <dbReference type="NCBI Taxonomy" id="260553"/>
    <lineage>
        <taxon>Bacteria</taxon>
        <taxon>Bacillati</taxon>
        <taxon>Actinomycetota</taxon>
        <taxon>Actinomycetes</taxon>
        <taxon>Micrococcales</taxon>
        <taxon>Brevibacteriaceae</taxon>
        <taxon>Brevibacterium</taxon>
    </lineage>
</organism>
<dbReference type="EMBL" id="BAAALY010000002">
    <property type="protein sequence ID" value="GAA1532709.1"/>
    <property type="molecule type" value="Genomic_DNA"/>
</dbReference>
<dbReference type="InterPro" id="IPR012340">
    <property type="entry name" value="NA-bd_OB-fold"/>
</dbReference>
<evidence type="ECO:0000256" key="2">
    <source>
        <dbReference type="PROSITE-ProRule" id="PRU00252"/>
    </source>
</evidence>
<dbReference type="CDD" id="cd04496">
    <property type="entry name" value="SSB_OBF"/>
    <property type="match status" value="1"/>
</dbReference>
<sequence>MAMKTGTSVSGFIATDPKLTYGQHGVARFYARMGIEHYRREEDGTFTQLEPSFHDLVVYRKTAEHAAEAFAKGDRFVADGYIREYTYERDGFQHGGEEFVARKIGHDAARSTYTVDRTPRDEGLTQEQVAAQRAQAFEAPERPAQQQPETVAMGQ</sequence>
<dbReference type="Gene3D" id="2.40.50.140">
    <property type="entry name" value="Nucleic acid-binding proteins"/>
    <property type="match status" value="1"/>
</dbReference>
<dbReference type="SUPFAM" id="SSF50249">
    <property type="entry name" value="Nucleic acid-binding proteins"/>
    <property type="match status" value="1"/>
</dbReference>
<evidence type="ECO:0000256" key="3">
    <source>
        <dbReference type="SAM" id="MobiDB-lite"/>
    </source>
</evidence>
<dbReference type="Pfam" id="PF00436">
    <property type="entry name" value="SSB"/>
    <property type="match status" value="1"/>
</dbReference>
<proteinExistence type="predicted"/>
<accession>A0ABP4LVT8</accession>
<gene>
    <name evidence="4" type="ORF">GCM10009691_05540</name>
</gene>
<protein>
    <recommendedName>
        <fullName evidence="6">Single-stranded DNA-binding protein</fullName>
    </recommendedName>
</protein>
<dbReference type="RefSeq" id="WP_346035229.1">
    <property type="nucleotide sequence ID" value="NZ_BAAALY010000002.1"/>
</dbReference>
<feature type="region of interest" description="Disordered" evidence="3">
    <location>
        <begin position="114"/>
        <end position="155"/>
    </location>
</feature>
<evidence type="ECO:0000256" key="1">
    <source>
        <dbReference type="ARBA" id="ARBA00023125"/>
    </source>
</evidence>
<evidence type="ECO:0000313" key="5">
    <source>
        <dbReference type="Proteomes" id="UP001501791"/>
    </source>
</evidence>
<dbReference type="InterPro" id="IPR000424">
    <property type="entry name" value="Primosome_PriB/ssb"/>
</dbReference>
<keyword evidence="1 2" id="KW-0238">DNA-binding</keyword>
<reference evidence="5" key="1">
    <citation type="journal article" date="2019" name="Int. J. Syst. Evol. Microbiol.">
        <title>The Global Catalogue of Microorganisms (GCM) 10K type strain sequencing project: providing services to taxonomists for standard genome sequencing and annotation.</title>
        <authorList>
            <consortium name="The Broad Institute Genomics Platform"/>
            <consortium name="The Broad Institute Genome Sequencing Center for Infectious Disease"/>
            <person name="Wu L."/>
            <person name="Ma J."/>
        </authorList>
    </citation>
    <scope>NUCLEOTIDE SEQUENCE [LARGE SCALE GENOMIC DNA]</scope>
    <source>
        <strain evidence="5">JCM 13319</strain>
    </source>
</reference>
<name>A0ABP4LVT8_9MICO</name>
<comment type="caution">
    <text evidence="4">The sequence shown here is derived from an EMBL/GenBank/DDBJ whole genome shotgun (WGS) entry which is preliminary data.</text>
</comment>
<evidence type="ECO:0000313" key="4">
    <source>
        <dbReference type="EMBL" id="GAA1532709.1"/>
    </source>
</evidence>